<evidence type="ECO:0000256" key="2">
    <source>
        <dbReference type="ARBA" id="ARBA00022475"/>
    </source>
</evidence>
<keyword evidence="4 6" id="KW-1133">Transmembrane helix</keyword>
<feature type="transmembrane region" description="Helical" evidence="6">
    <location>
        <begin position="6"/>
        <end position="24"/>
    </location>
</feature>
<dbReference type="EMBL" id="QSBM01000008">
    <property type="protein sequence ID" value="RGX29339.1"/>
    <property type="molecule type" value="Genomic_DNA"/>
</dbReference>
<gene>
    <name evidence="7" type="ORF">DWV29_12485</name>
</gene>
<dbReference type="Pfam" id="PF02653">
    <property type="entry name" value="BPD_transp_2"/>
    <property type="match status" value="1"/>
</dbReference>
<feature type="transmembrane region" description="Helical" evidence="6">
    <location>
        <begin position="86"/>
        <end position="102"/>
    </location>
</feature>
<proteinExistence type="predicted"/>
<dbReference type="AlphaFoldDB" id="A0A413FFL1"/>
<dbReference type="InterPro" id="IPR043428">
    <property type="entry name" value="LivM-like"/>
</dbReference>
<feature type="transmembrane region" description="Helical" evidence="6">
    <location>
        <begin position="57"/>
        <end position="79"/>
    </location>
</feature>
<evidence type="ECO:0000256" key="5">
    <source>
        <dbReference type="ARBA" id="ARBA00023136"/>
    </source>
</evidence>
<dbReference type="InterPro" id="IPR001851">
    <property type="entry name" value="ABC_transp_permease"/>
</dbReference>
<evidence type="ECO:0000313" key="8">
    <source>
        <dbReference type="Proteomes" id="UP000283880"/>
    </source>
</evidence>
<comment type="caution">
    <text evidence="7">The sequence shown here is derived from an EMBL/GenBank/DDBJ whole genome shotgun (WGS) entry which is preliminary data.</text>
</comment>
<dbReference type="Proteomes" id="UP000283880">
    <property type="component" value="Unassembled WGS sequence"/>
</dbReference>
<name>A0A413FFL1_9FIRM</name>
<feature type="transmembrane region" description="Helical" evidence="6">
    <location>
        <begin position="122"/>
        <end position="141"/>
    </location>
</feature>
<accession>A0A413FFL1</accession>
<keyword evidence="5 6" id="KW-0472">Membrane</keyword>
<feature type="transmembrane region" description="Helical" evidence="6">
    <location>
        <begin position="172"/>
        <end position="192"/>
    </location>
</feature>
<evidence type="ECO:0000256" key="4">
    <source>
        <dbReference type="ARBA" id="ARBA00022989"/>
    </source>
</evidence>
<sequence length="289" mass="31205">MSYYSAVLTSAIVNIIAILSMYTLMGLTGIFSMGQAAFMCVGAYTTGMLAIHSQLPMAVIVLISILMGMFCALLVGFPVVKLRRDYIAMITMGFGEAIVALLNNMSNITGGANGINNIPRKMTLWLGVIVLVAVLVVTMNFKRSKYGRYCIAVKNDELSAAAMGINVAKVKLIAFVFASGITALAGSLLAYTTTYVEPTAFGFAKSIDWISFVFVGGVNSLTGTLFSGLIFCTLPEILRFADMYRIIVQCSIVLLVVNFLPNGLFGEHEFTDVFTVIKRVVANKKRGSL</sequence>
<protein>
    <submittedName>
        <fullName evidence="7">Branched-chain amino acid ABC transporter permease</fullName>
    </submittedName>
</protein>
<evidence type="ECO:0000313" key="7">
    <source>
        <dbReference type="EMBL" id="RGX29339.1"/>
    </source>
</evidence>
<evidence type="ECO:0000256" key="3">
    <source>
        <dbReference type="ARBA" id="ARBA00022692"/>
    </source>
</evidence>
<feature type="transmembrane region" description="Helical" evidence="6">
    <location>
        <begin position="246"/>
        <end position="265"/>
    </location>
</feature>
<dbReference type="CDD" id="cd06581">
    <property type="entry name" value="TM_PBP1_LivM_like"/>
    <property type="match status" value="1"/>
</dbReference>
<keyword evidence="3 6" id="KW-0812">Transmembrane</keyword>
<dbReference type="PANTHER" id="PTHR30482">
    <property type="entry name" value="HIGH-AFFINITY BRANCHED-CHAIN AMINO ACID TRANSPORT SYSTEM PERMEASE"/>
    <property type="match status" value="1"/>
</dbReference>
<dbReference type="GO" id="GO:0005886">
    <property type="term" value="C:plasma membrane"/>
    <property type="evidence" value="ECO:0007669"/>
    <property type="project" value="UniProtKB-SubCell"/>
</dbReference>
<comment type="subcellular location">
    <subcellularLocation>
        <location evidence="1">Cell membrane</location>
        <topology evidence="1">Multi-pass membrane protein</topology>
    </subcellularLocation>
</comment>
<evidence type="ECO:0000256" key="1">
    <source>
        <dbReference type="ARBA" id="ARBA00004651"/>
    </source>
</evidence>
<reference evidence="7 8" key="1">
    <citation type="submission" date="2018-08" db="EMBL/GenBank/DDBJ databases">
        <title>A genome reference for cultivated species of the human gut microbiota.</title>
        <authorList>
            <person name="Zou Y."/>
            <person name="Xue W."/>
            <person name="Luo G."/>
        </authorList>
    </citation>
    <scope>NUCLEOTIDE SEQUENCE [LARGE SCALE GENOMIC DNA]</scope>
    <source>
        <strain evidence="7 8">AF04-15</strain>
    </source>
</reference>
<keyword evidence="2" id="KW-1003">Cell membrane</keyword>
<evidence type="ECO:0000256" key="6">
    <source>
        <dbReference type="SAM" id="Phobius"/>
    </source>
</evidence>
<organism evidence="7 8">
    <name type="scientific">Enterocloster asparagiformis</name>
    <dbReference type="NCBI Taxonomy" id="333367"/>
    <lineage>
        <taxon>Bacteria</taxon>
        <taxon>Bacillati</taxon>
        <taxon>Bacillota</taxon>
        <taxon>Clostridia</taxon>
        <taxon>Lachnospirales</taxon>
        <taxon>Lachnospiraceae</taxon>
        <taxon>Enterocloster</taxon>
    </lineage>
</organism>
<dbReference type="PANTHER" id="PTHR30482:SF10">
    <property type="entry name" value="HIGH-AFFINITY BRANCHED-CHAIN AMINO ACID TRANSPORT PROTEIN BRAE"/>
    <property type="match status" value="1"/>
</dbReference>
<dbReference type="RefSeq" id="WP_007707220.1">
    <property type="nucleotide sequence ID" value="NZ_BAABXR010000003.1"/>
</dbReference>
<dbReference type="OrthoDB" id="9789927at2"/>
<feature type="transmembrane region" description="Helical" evidence="6">
    <location>
        <begin position="212"/>
        <end position="234"/>
    </location>
</feature>
<dbReference type="GO" id="GO:0015658">
    <property type="term" value="F:branched-chain amino acid transmembrane transporter activity"/>
    <property type="evidence" value="ECO:0007669"/>
    <property type="project" value="InterPro"/>
</dbReference>